<dbReference type="OrthoDB" id="10466274at2759"/>
<dbReference type="EMBL" id="JYDW01000340">
    <property type="protein sequence ID" value="KRZ49053.1"/>
    <property type="molecule type" value="Genomic_DNA"/>
</dbReference>
<organism evidence="1 2">
    <name type="scientific">Trichinella nativa</name>
    <dbReference type="NCBI Taxonomy" id="6335"/>
    <lineage>
        <taxon>Eukaryota</taxon>
        <taxon>Metazoa</taxon>
        <taxon>Ecdysozoa</taxon>
        <taxon>Nematoda</taxon>
        <taxon>Enoplea</taxon>
        <taxon>Dorylaimia</taxon>
        <taxon>Trichinellida</taxon>
        <taxon>Trichinellidae</taxon>
        <taxon>Trichinella</taxon>
    </lineage>
</organism>
<evidence type="ECO:0000313" key="2">
    <source>
        <dbReference type="Proteomes" id="UP000054721"/>
    </source>
</evidence>
<keyword evidence="2" id="KW-1185">Reference proteome</keyword>
<sequence length="173" mass="18969">MKKAKASDWESFEATVAFRRPLPLLMFGFCGLHMFRDDQHYSGYSMTIFRNERDMSKLSRFTSSLTLNDSTLAGCLGIIGMADGQRELPIEPFGSGLVYLCPDCSCALLPRVGHADEISGVASGSHGCQQSNVGTRRNYQDIPPQQFVTRGSSSTHHGGQLATWSTRCVVNSP</sequence>
<accession>A0A0V1KNW5</accession>
<name>A0A0V1KNW5_9BILA</name>
<reference evidence="1 2" key="1">
    <citation type="submission" date="2015-05" db="EMBL/GenBank/DDBJ databases">
        <title>Evolution of Trichinella species and genotypes.</title>
        <authorList>
            <person name="Korhonen P.K."/>
            <person name="Edoardo P."/>
            <person name="Giuseppe L.R."/>
            <person name="Gasser R.B."/>
        </authorList>
    </citation>
    <scope>NUCLEOTIDE SEQUENCE [LARGE SCALE GENOMIC DNA]</scope>
    <source>
        <strain evidence="1">ISS10</strain>
    </source>
</reference>
<proteinExistence type="predicted"/>
<evidence type="ECO:0000313" key="1">
    <source>
        <dbReference type="EMBL" id="KRZ49053.1"/>
    </source>
</evidence>
<protein>
    <submittedName>
        <fullName evidence="1">Uncharacterized protein</fullName>
    </submittedName>
</protein>
<dbReference type="AlphaFoldDB" id="A0A0V1KNW5"/>
<comment type="caution">
    <text evidence="1">The sequence shown here is derived from an EMBL/GenBank/DDBJ whole genome shotgun (WGS) entry which is preliminary data.</text>
</comment>
<dbReference type="Proteomes" id="UP000054721">
    <property type="component" value="Unassembled WGS sequence"/>
</dbReference>
<gene>
    <name evidence="1" type="ORF">T02_5914</name>
</gene>